<sequence>MALSKMVVMKVGLVLFLIGASSIAAVDARYDLAKDFRQIISQSGQSNWCCKNCDCTIEDVGCYCADWGEFCHDGCDLCLCTVPASPEVPMLGCLKHL</sequence>
<protein>
    <submittedName>
        <fullName evidence="1">Uncharacterized protein</fullName>
    </submittedName>
</protein>
<organism evidence="1 2">
    <name type="scientific">Bauhinia variegata</name>
    <name type="common">Purple orchid tree</name>
    <name type="synonym">Phanera variegata</name>
    <dbReference type="NCBI Taxonomy" id="167791"/>
    <lineage>
        <taxon>Eukaryota</taxon>
        <taxon>Viridiplantae</taxon>
        <taxon>Streptophyta</taxon>
        <taxon>Embryophyta</taxon>
        <taxon>Tracheophyta</taxon>
        <taxon>Spermatophyta</taxon>
        <taxon>Magnoliopsida</taxon>
        <taxon>eudicotyledons</taxon>
        <taxon>Gunneridae</taxon>
        <taxon>Pentapetalae</taxon>
        <taxon>rosids</taxon>
        <taxon>fabids</taxon>
        <taxon>Fabales</taxon>
        <taxon>Fabaceae</taxon>
        <taxon>Cercidoideae</taxon>
        <taxon>Cercideae</taxon>
        <taxon>Bauhiniinae</taxon>
        <taxon>Bauhinia</taxon>
    </lineage>
</organism>
<reference evidence="1 2" key="1">
    <citation type="journal article" date="2022" name="DNA Res.">
        <title>Chromosomal-level genome assembly of the orchid tree Bauhinia variegata (Leguminosae; Cercidoideae) supports the allotetraploid origin hypothesis of Bauhinia.</title>
        <authorList>
            <person name="Zhong Y."/>
            <person name="Chen Y."/>
            <person name="Zheng D."/>
            <person name="Pang J."/>
            <person name="Liu Y."/>
            <person name="Luo S."/>
            <person name="Meng S."/>
            <person name="Qian L."/>
            <person name="Wei D."/>
            <person name="Dai S."/>
            <person name="Zhou R."/>
        </authorList>
    </citation>
    <scope>NUCLEOTIDE SEQUENCE [LARGE SCALE GENOMIC DNA]</scope>
    <source>
        <strain evidence="1">BV-YZ2020</strain>
    </source>
</reference>
<comment type="caution">
    <text evidence="1">The sequence shown here is derived from an EMBL/GenBank/DDBJ whole genome shotgun (WGS) entry which is preliminary data.</text>
</comment>
<evidence type="ECO:0000313" key="2">
    <source>
        <dbReference type="Proteomes" id="UP000828941"/>
    </source>
</evidence>
<evidence type="ECO:0000313" key="1">
    <source>
        <dbReference type="EMBL" id="KAI4305208.1"/>
    </source>
</evidence>
<keyword evidence="2" id="KW-1185">Reference proteome</keyword>
<name>A0ACB9L6M5_BAUVA</name>
<dbReference type="EMBL" id="CM039437">
    <property type="protein sequence ID" value="KAI4305208.1"/>
    <property type="molecule type" value="Genomic_DNA"/>
</dbReference>
<proteinExistence type="predicted"/>
<dbReference type="Proteomes" id="UP000828941">
    <property type="component" value="Chromosome 12"/>
</dbReference>
<gene>
    <name evidence="1" type="ORF">L6164_028589</name>
</gene>
<accession>A0ACB9L6M5</accession>